<comment type="caution">
    <text evidence="8">The sequence shown here is derived from an EMBL/GenBank/DDBJ whole genome shotgun (WGS) entry which is preliminary data.</text>
</comment>
<dbReference type="EMBL" id="DYXD01000244">
    <property type="protein sequence ID" value="HJF08678.1"/>
    <property type="molecule type" value="Genomic_DNA"/>
</dbReference>
<keyword evidence="3" id="KW-0805">Transcription regulation</keyword>
<dbReference type="InterPro" id="IPR002197">
    <property type="entry name" value="HTH_Fis"/>
</dbReference>
<evidence type="ECO:0000259" key="6">
    <source>
        <dbReference type="PROSITE" id="PS50045"/>
    </source>
</evidence>
<dbReference type="PANTHER" id="PTHR32071">
    <property type="entry name" value="TRANSCRIPTIONAL REGULATORY PROTEIN"/>
    <property type="match status" value="1"/>
</dbReference>
<keyword evidence="9" id="KW-1185">Reference proteome</keyword>
<organism evidence="8 9">
    <name type="scientific">Phocaeicola coprocola</name>
    <dbReference type="NCBI Taxonomy" id="310298"/>
    <lineage>
        <taxon>Bacteria</taxon>
        <taxon>Pseudomonadati</taxon>
        <taxon>Bacteroidota</taxon>
        <taxon>Bacteroidia</taxon>
        <taxon>Bacteroidales</taxon>
        <taxon>Bacteroidaceae</taxon>
        <taxon>Phocaeicola</taxon>
    </lineage>
</organism>
<keyword evidence="4" id="KW-0238">DNA-binding</keyword>
<dbReference type="Pfam" id="PF00158">
    <property type="entry name" value="Sigma54_activat"/>
    <property type="match status" value="1"/>
</dbReference>
<dbReference type="Gene3D" id="1.10.8.60">
    <property type="match status" value="1"/>
</dbReference>
<protein>
    <submittedName>
        <fullName evidence="7">Sigma-54 dependent transcriptional regulator</fullName>
    </submittedName>
    <submittedName>
        <fullName evidence="8">Sigma-54-dependent Fis family transcriptional regulator</fullName>
    </submittedName>
</protein>
<reference evidence="7" key="3">
    <citation type="submission" date="2021-09" db="EMBL/GenBank/DDBJ databases">
        <authorList>
            <person name="Gilroy R."/>
        </authorList>
    </citation>
    <scope>NUCLEOTIDE SEQUENCE</scope>
    <source>
        <strain evidence="7">CHK165-8395</strain>
    </source>
</reference>
<dbReference type="SMART" id="SM00382">
    <property type="entry name" value="AAA"/>
    <property type="match status" value="1"/>
</dbReference>
<dbReference type="SUPFAM" id="SSF52540">
    <property type="entry name" value="P-loop containing nucleoside triphosphate hydrolases"/>
    <property type="match status" value="1"/>
</dbReference>
<dbReference type="PROSITE" id="PS50045">
    <property type="entry name" value="SIGMA54_INTERACT_4"/>
    <property type="match status" value="1"/>
</dbReference>
<dbReference type="Proteomes" id="UP000718012">
    <property type="component" value="Unassembled WGS sequence"/>
</dbReference>
<dbReference type="Proteomes" id="UP000285864">
    <property type="component" value="Unassembled WGS sequence"/>
</dbReference>
<dbReference type="Pfam" id="PF02954">
    <property type="entry name" value="HTH_8"/>
    <property type="match status" value="1"/>
</dbReference>
<dbReference type="InterPro" id="IPR025662">
    <property type="entry name" value="Sigma_54_int_dom_ATP-bd_1"/>
</dbReference>
<reference evidence="8 9" key="1">
    <citation type="submission" date="2018-08" db="EMBL/GenBank/DDBJ databases">
        <title>A genome reference for cultivated species of the human gut microbiota.</title>
        <authorList>
            <person name="Zou Y."/>
            <person name="Xue W."/>
            <person name="Luo G."/>
        </authorList>
    </citation>
    <scope>NUCLEOTIDE SEQUENCE [LARGE SCALE GENOMIC DNA]</scope>
    <source>
        <strain evidence="8 9">AF24-2</strain>
    </source>
</reference>
<dbReference type="InterPro" id="IPR002078">
    <property type="entry name" value="Sigma_54_int"/>
</dbReference>
<dbReference type="GO" id="GO:0043565">
    <property type="term" value="F:sequence-specific DNA binding"/>
    <property type="evidence" value="ECO:0007669"/>
    <property type="project" value="InterPro"/>
</dbReference>
<name>A0A412GC94_9BACT</name>
<dbReference type="Gene3D" id="1.10.10.60">
    <property type="entry name" value="Homeodomain-like"/>
    <property type="match status" value="1"/>
</dbReference>
<dbReference type="PROSITE" id="PS00675">
    <property type="entry name" value="SIGMA54_INTERACT_1"/>
    <property type="match status" value="1"/>
</dbReference>
<evidence type="ECO:0000256" key="1">
    <source>
        <dbReference type="ARBA" id="ARBA00022741"/>
    </source>
</evidence>
<dbReference type="RefSeq" id="WP_118485137.1">
    <property type="nucleotide sequence ID" value="NZ_CALUHW010000059.1"/>
</dbReference>
<evidence type="ECO:0000256" key="2">
    <source>
        <dbReference type="ARBA" id="ARBA00022840"/>
    </source>
</evidence>
<keyword evidence="2" id="KW-0067">ATP-binding</keyword>
<dbReference type="InterPro" id="IPR027417">
    <property type="entry name" value="P-loop_NTPase"/>
</dbReference>
<evidence type="ECO:0000256" key="5">
    <source>
        <dbReference type="ARBA" id="ARBA00023163"/>
    </source>
</evidence>
<dbReference type="AlphaFoldDB" id="A0A412GC94"/>
<keyword evidence="1" id="KW-0547">Nucleotide-binding</keyword>
<dbReference type="CDD" id="cd00009">
    <property type="entry name" value="AAA"/>
    <property type="match status" value="1"/>
</dbReference>
<dbReference type="Pfam" id="PF25601">
    <property type="entry name" value="AAA_lid_14"/>
    <property type="match status" value="1"/>
</dbReference>
<gene>
    <name evidence="8" type="ORF">DWY20_12785</name>
    <name evidence="7" type="ORF">K8U81_10945</name>
</gene>
<keyword evidence="5" id="KW-0804">Transcription</keyword>
<reference evidence="7" key="2">
    <citation type="journal article" date="2021" name="PeerJ">
        <title>Extensive microbial diversity within the chicken gut microbiome revealed by metagenomics and culture.</title>
        <authorList>
            <person name="Gilroy R."/>
            <person name="Ravi A."/>
            <person name="Getino M."/>
            <person name="Pursley I."/>
            <person name="Horton D.L."/>
            <person name="Alikhan N.F."/>
            <person name="Baker D."/>
            <person name="Gharbi K."/>
            <person name="Hall N."/>
            <person name="Watson M."/>
            <person name="Adriaenssens E.M."/>
            <person name="Foster-Nyarko E."/>
            <person name="Jarju S."/>
            <person name="Secka A."/>
            <person name="Antonio M."/>
            <person name="Oren A."/>
            <person name="Chaudhuri R.R."/>
            <person name="La Ragione R."/>
            <person name="Hildebrand F."/>
            <person name="Pallen M.J."/>
        </authorList>
    </citation>
    <scope>NUCLEOTIDE SEQUENCE</scope>
    <source>
        <strain evidence="7">CHK165-8395</strain>
    </source>
</reference>
<proteinExistence type="predicted"/>
<dbReference type="SUPFAM" id="SSF46689">
    <property type="entry name" value="Homeodomain-like"/>
    <property type="match status" value="1"/>
</dbReference>
<dbReference type="InterPro" id="IPR009057">
    <property type="entry name" value="Homeodomain-like_sf"/>
</dbReference>
<dbReference type="InterPro" id="IPR025943">
    <property type="entry name" value="Sigma_54_int_dom_ATP-bd_2"/>
</dbReference>
<sequence>MVKSEIQNIKLRFGIIGNAEGLNRAIDIAIQVAPTDLSVLVTGESGVGKESFPQIIHQFSRRKHGPYIAVNCGAIPEGTIDSELFGHEKGAFTGAISDRNGYFAEANGGTIFLDEVGELPLSTQARLLRVLESGEYIKVGSSKVQKTDVRIVAATNVNFADAIAEGRFREDLYYRLNTVPIKIPPLRERPDDIALLFRKFAADFAEKYRMPAIQLTDDARHMLVSYSWPGNIRQLKNITEQISIIETNRDITADILQGYLPAQPVSRLPALLGVKNTSGGKGFESEREILYQVLFDMRRDVTELKKLVHDIMSERAGTPINHPTETATVHYLQNPVGMVQDPPVVVAPVSVPVVKPSVSSVNTISPVKVSSDEVAEVQDTEEYVEENLSLDEVEKEMIRKALERHHGKRKNAANDLKISERTLYRKIKEYGLD</sequence>
<evidence type="ECO:0000313" key="7">
    <source>
        <dbReference type="EMBL" id="HJF08678.1"/>
    </source>
</evidence>
<dbReference type="PROSITE" id="PS00688">
    <property type="entry name" value="SIGMA54_INTERACT_3"/>
    <property type="match status" value="1"/>
</dbReference>
<evidence type="ECO:0000313" key="9">
    <source>
        <dbReference type="Proteomes" id="UP000285864"/>
    </source>
</evidence>
<evidence type="ECO:0000256" key="4">
    <source>
        <dbReference type="ARBA" id="ARBA00023125"/>
    </source>
</evidence>
<evidence type="ECO:0000313" key="8">
    <source>
        <dbReference type="EMBL" id="RGR92409.1"/>
    </source>
</evidence>
<dbReference type="GO" id="GO:0005524">
    <property type="term" value="F:ATP binding"/>
    <property type="evidence" value="ECO:0007669"/>
    <property type="project" value="UniProtKB-KW"/>
</dbReference>
<dbReference type="PANTHER" id="PTHR32071:SF121">
    <property type="entry name" value="SIGMA L-DEPENDENT TRANSCRIPTIONAL REGULATOR YQIR-RELATED"/>
    <property type="match status" value="1"/>
</dbReference>
<dbReference type="InterPro" id="IPR025944">
    <property type="entry name" value="Sigma_54_int_dom_CS"/>
</dbReference>
<dbReference type="FunFam" id="3.40.50.300:FF:000006">
    <property type="entry name" value="DNA-binding transcriptional regulator NtrC"/>
    <property type="match status" value="1"/>
</dbReference>
<accession>A0A412GC94</accession>
<dbReference type="Gene3D" id="3.40.50.300">
    <property type="entry name" value="P-loop containing nucleotide triphosphate hydrolases"/>
    <property type="match status" value="1"/>
</dbReference>
<dbReference type="PRINTS" id="PR01590">
    <property type="entry name" value="HTHFIS"/>
</dbReference>
<evidence type="ECO:0000256" key="3">
    <source>
        <dbReference type="ARBA" id="ARBA00023015"/>
    </source>
</evidence>
<dbReference type="GO" id="GO:0006355">
    <property type="term" value="P:regulation of DNA-templated transcription"/>
    <property type="evidence" value="ECO:0007669"/>
    <property type="project" value="InterPro"/>
</dbReference>
<feature type="domain" description="Sigma-54 factor interaction" evidence="6">
    <location>
        <begin position="15"/>
        <end position="244"/>
    </location>
</feature>
<dbReference type="InterPro" id="IPR058031">
    <property type="entry name" value="AAA_lid_NorR"/>
</dbReference>
<dbReference type="PROSITE" id="PS00676">
    <property type="entry name" value="SIGMA54_INTERACT_2"/>
    <property type="match status" value="1"/>
</dbReference>
<dbReference type="InterPro" id="IPR003593">
    <property type="entry name" value="AAA+_ATPase"/>
</dbReference>
<dbReference type="EMBL" id="QRUU01000070">
    <property type="protein sequence ID" value="RGR92409.1"/>
    <property type="molecule type" value="Genomic_DNA"/>
</dbReference>